<sequence length="305" mass="35096">MTWVPPRIELTNGSSIIIDYTEKDTDRTKKRKRTKRDSSLSPKVRPGVVNQNSHPCLYNNTTLKNVQIAIKNKSYSSAIQLKKDLKLQGSDRSFQRFLKINKIGLHKHHRVPPFQPHHIQNRFNFEKETLSNGFLPELLKRTGKIYTDAVINTLTKAKMEPPLDTRVLLSDNAGWHKKDELPRIARANINQKFLPALSSDLNPIEHVWAMLTSKLYANHAVYDTVESLRKAIVKCWNSIPQQRLEGIYRLFVFILFSPNDVLLSKLSSFIQLPPNGRKQDSVPTINQSLEKDAIFVHLPNSRAWC</sequence>
<dbReference type="Pfam" id="PF13358">
    <property type="entry name" value="DDE_3"/>
    <property type="match status" value="1"/>
</dbReference>
<dbReference type="Proteomes" id="UP001281761">
    <property type="component" value="Unassembled WGS sequence"/>
</dbReference>
<gene>
    <name evidence="3" type="ORF">BLNAU_4323</name>
</gene>
<reference evidence="3 4" key="1">
    <citation type="journal article" date="2022" name="bioRxiv">
        <title>Genomics of Preaxostyla Flagellates Illuminates Evolutionary Transitions and the Path Towards Mitochondrial Loss.</title>
        <authorList>
            <person name="Novak L.V.F."/>
            <person name="Treitli S.C."/>
            <person name="Pyrih J."/>
            <person name="Halakuc P."/>
            <person name="Pipaliya S.V."/>
            <person name="Vacek V."/>
            <person name="Brzon O."/>
            <person name="Soukal P."/>
            <person name="Eme L."/>
            <person name="Dacks J.B."/>
            <person name="Karnkowska A."/>
            <person name="Elias M."/>
            <person name="Hampl V."/>
        </authorList>
    </citation>
    <scope>NUCLEOTIDE SEQUENCE [LARGE SCALE GENOMIC DNA]</scope>
    <source>
        <strain evidence="3">NAU3</strain>
        <tissue evidence="3">Gut</tissue>
    </source>
</reference>
<dbReference type="EMBL" id="JARBJD010000021">
    <property type="protein sequence ID" value="KAK2960668.1"/>
    <property type="molecule type" value="Genomic_DNA"/>
</dbReference>
<evidence type="ECO:0000313" key="4">
    <source>
        <dbReference type="Proteomes" id="UP001281761"/>
    </source>
</evidence>
<name>A0ABQ9YAF9_9EUKA</name>
<feature type="domain" description="Tc1-like transposase DDE" evidence="2">
    <location>
        <begin position="151"/>
        <end position="228"/>
    </location>
</feature>
<organism evidence="3 4">
    <name type="scientific">Blattamonas nauphoetae</name>
    <dbReference type="NCBI Taxonomy" id="2049346"/>
    <lineage>
        <taxon>Eukaryota</taxon>
        <taxon>Metamonada</taxon>
        <taxon>Preaxostyla</taxon>
        <taxon>Oxymonadida</taxon>
        <taxon>Blattamonas</taxon>
    </lineage>
</organism>
<dbReference type="InterPro" id="IPR038717">
    <property type="entry name" value="Tc1-like_DDE_dom"/>
</dbReference>
<protein>
    <recommendedName>
        <fullName evidence="2">Tc1-like transposase DDE domain-containing protein</fullName>
    </recommendedName>
</protein>
<dbReference type="InterPro" id="IPR036397">
    <property type="entry name" value="RNaseH_sf"/>
</dbReference>
<proteinExistence type="predicted"/>
<evidence type="ECO:0000256" key="1">
    <source>
        <dbReference type="SAM" id="MobiDB-lite"/>
    </source>
</evidence>
<evidence type="ECO:0000313" key="3">
    <source>
        <dbReference type="EMBL" id="KAK2960668.1"/>
    </source>
</evidence>
<comment type="caution">
    <text evidence="3">The sequence shown here is derived from an EMBL/GenBank/DDBJ whole genome shotgun (WGS) entry which is preliminary data.</text>
</comment>
<accession>A0ABQ9YAF9</accession>
<evidence type="ECO:0000259" key="2">
    <source>
        <dbReference type="Pfam" id="PF13358"/>
    </source>
</evidence>
<keyword evidence="4" id="KW-1185">Reference proteome</keyword>
<dbReference type="Gene3D" id="3.30.420.10">
    <property type="entry name" value="Ribonuclease H-like superfamily/Ribonuclease H"/>
    <property type="match status" value="1"/>
</dbReference>
<feature type="region of interest" description="Disordered" evidence="1">
    <location>
        <begin position="21"/>
        <end position="53"/>
    </location>
</feature>